<dbReference type="GO" id="GO:0055091">
    <property type="term" value="P:phospholipid homeostasis"/>
    <property type="evidence" value="ECO:0007669"/>
    <property type="project" value="TreeGrafter"/>
</dbReference>
<feature type="transmembrane region" description="Helical" evidence="6">
    <location>
        <begin position="487"/>
        <end position="511"/>
    </location>
</feature>
<gene>
    <name evidence="8" type="primary">mprF</name>
    <name evidence="8" type="ORF">RAK27_06370</name>
</gene>
<evidence type="ECO:0000256" key="6">
    <source>
        <dbReference type="SAM" id="Phobius"/>
    </source>
</evidence>
<feature type="transmembrane region" description="Helical" evidence="6">
    <location>
        <begin position="278"/>
        <end position="303"/>
    </location>
</feature>
<feature type="transmembrane region" description="Helical" evidence="6">
    <location>
        <begin position="447"/>
        <end position="467"/>
    </location>
</feature>
<evidence type="ECO:0000256" key="2">
    <source>
        <dbReference type="ARBA" id="ARBA00022475"/>
    </source>
</evidence>
<dbReference type="NCBIfam" id="NF033480">
    <property type="entry name" value="bifunc_MprF"/>
    <property type="match status" value="1"/>
</dbReference>
<feature type="transmembrane region" description="Helical" evidence="6">
    <location>
        <begin position="415"/>
        <end position="435"/>
    </location>
</feature>
<dbReference type="InterPro" id="IPR024320">
    <property type="entry name" value="LPG_synthase_C"/>
</dbReference>
<dbReference type="Proteomes" id="UP001290462">
    <property type="component" value="Unassembled WGS sequence"/>
</dbReference>
<evidence type="ECO:0000313" key="9">
    <source>
        <dbReference type="Proteomes" id="UP001290462"/>
    </source>
</evidence>
<accession>A0AAW9K4I0</accession>
<dbReference type="PANTHER" id="PTHR34697">
    <property type="entry name" value="PHOSPHATIDYLGLYCEROL LYSYLTRANSFERASE"/>
    <property type="match status" value="1"/>
</dbReference>
<dbReference type="GO" id="GO:0050071">
    <property type="term" value="F:phosphatidylglycerol lysyltransferase activity"/>
    <property type="evidence" value="ECO:0007669"/>
    <property type="project" value="UniProtKB-EC"/>
</dbReference>
<feature type="transmembrane region" description="Helical" evidence="6">
    <location>
        <begin position="206"/>
        <end position="228"/>
    </location>
</feature>
<dbReference type="Pfam" id="PF09924">
    <property type="entry name" value="LPG_synthase_C"/>
    <property type="match status" value="1"/>
</dbReference>
<feature type="transmembrane region" description="Helical" evidence="6">
    <location>
        <begin position="359"/>
        <end position="381"/>
    </location>
</feature>
<reference evidence="8" key="1">
    <citation type="submission" date="2023-08" db="EMBL/GenBank/DDBJ databases">
        <title>Genomic characterization of piscicolin 126 produced by Carnobacterium maltaromaticum CM22 strain isolated from salmon (Salmo salar).</title>
        <authorList>
            <person name="Gonzalez-Gragera E."/>
            <person name="Garcia-Lopez J.D."/>
            <person name="Teso-Perez C."/>
            <person name="Gimenez-Hernandez I."/>
            <person name="Peralta-Sanchez J.M."/>
            <person name="Valdivia E."/>
            <person name="Montalban-Lopez M."/>
            <person name="Martin-Platero A.M."/>
            <person name="Banos A."/>
            <person name="Martinez-Bueno M."/>
        </authorList>
    </citation>
    <scope>NUCLEOTIDE SEQUENCE</scope>
    <source>
        <strain evidence="8">CM22</strain>
    </source>
</reference>
<evidence type="ECO:0000256" key="3">
    <source>
        <dbReference type="ARBA" id="ARBA00022692"/>
    </source>
</evidence>
<keyword evidence="3 6" id="KW-0812">Transmembrane</keyword>
<feature type="transmembrane region" description="Helical" evidence="6">
    <location>
        <begin position="324"/>
        <end position="347"/>
    </location>
</feature>
<comment type="subcellular location">
    <subcellularLocation>
        <location evidence="1">Cell membrane</location>
        <topology evidence="1">Multi-pass membrane protein</topology>
    </subcellularLocation>
</comment>
<evidence type="ECO:0000313" key="8">
    <source>
        <dbReference type="EMBL" id="MDZ5758282.1"/>
    </source>
</evidence>
<sequence>MDKKFKNVVAWFQKHLTWIKLFFIGFILLFVLSQVLKIASDINYQDLKNNLFSQSPLAIIVMLVGGLIAILPMLIYDFTIVKLLPGEFTKEHIFKSGWITNTFTNIGGFGGFLGASLRATFYGKSANHKEIVLAVSKIAIFLLSGLSIYSMMALGSFTFGDYGIVFRRYWPWLLGGSLYFPLVFIFTKIKSKTLFEDLPLSRELRLVFASLLEWGAAMGFFILIGYLLKEPVHLTEVFPIFVIASIVGIVSMVPGGVGTFDIFMIYGLGQIGVSKELAVIWLLFYRIFYYIIPFFIGILFFVHDGGSKINQYLDGLPKILLQKLAHVFLVSFVYFSGFMMIIISTVPNLAFDNPIFVRLYPFTFFFLTQLSNVIFGFLLLGLARGIESKVKKAYLPTIIILGFGIINTLQKDFSWGLTIFLGIVLVAVYVSRHEFKRVKLTYSWGKILLDGVVIFGTLVLYIIIGYLNSPRFHHRKPVPHYFLFPSHTVWIAGFIGVIAGIASFMLILAYLRRSKEKIGTSFDETRLMRLLSQFGGNEVSHLVFLRDKRYYFYQEENEDQIVFQYREEADKLIIMGEPIGNQAFLEKAIVHFMDEANRFGFSLVFYEVSGSLVTILHELGYDFMKVGEEGHVNLPDFTISGKKRRAERALMNKLERENFHFSILEPPFTQDTFTELKAVSDNWLNHRQEKGFSLGFFDEYYLNQAAVAVVTNEAGNIVAFASMMPSGTDRLISIDLMRHDLVDAPPGVMDYLFVQLFESNRELGYESFNMGMAPLSKVGITRYSFLSERIAGVIYRYGTKFYGFQGLRKYKEKYVTNWIPKYVAFRKKSSILFTMLQLVIVVGKKKSLTNHSNDQIE</sequence>
<feature type="transmembrane region" description="Helical" evidence="6">
    <location>
        <begin position="59"/>
        <end position="78"/>
    </location>
</feature>
<evidence type="ECO:0000256" key="5">
    <source>
        <dbReference type="ARBA" id="ARBA00023136"/>
    </source>
</evidence>
<dbReference type="InterPro" id="IPR051211">
    <property type="entry name" value="PG_lysyltransferase"/>
</dbReference>
<feature type="transmembrane region" description="Helical" evidence="6">
    <location>
        <begin position="169"/>
        <end position="186"/>
    </location>
</feature>
<evidence type="ECO:0000256" key="4">
    <source>
        <dbReference type="ARBA" id="ARBA00022989"/>
    </source>
</evidence>
<keyword evidence="5 6" id="KW-0472">Membrane</keyword>
<dbReference type="GO" id="GO:0005886">
    <property type="term" value="C:plasma membrane"/>
    <property type="evidence" value="ECO:0007669"/>
    <property type="project" value="UniProtKB-SubCell"/>
</dbReference>
<organism evidence="8 9">
    <name type="scientific">Carnobacterium maltaromaticum</name>
    <name type="common">Carnobacterium piscicola</name>
    <dbReference type="NCBI Taxonomy" id="2751"/>
    <lineage>
        <taxon>Bacteria</taxon>
        <taxon>Bacillati</taxon>
        <taxon>Bacillota</taxon>
        <taxon>Bacilli</taxon>
        <taxon>Lactobacillales</taxon>
        <taxon>Carnobacteriaceae</taxon>
        <taxon>Carnobacterium</taxon>
    </lineage>
</organism>
<dbReference type="RefSeq" id="WP_322808727.1">
    <property type="nucleotide sequence ID" value="NZ_JAVBVO010000003.1"/>
</dbReference>
<dbReference type="InterPro" id="IPR016181">
    <property type="entry name" value="Acyl_CoA_acyltransferase"/>
</dbReference>
<dbReference type="EMBL" id="JAVBVO010000003">
    <property type="protein sequence ID" value="MDZ5758282.1"/>
    <property type="molecule type" value="Genomic_DNA"/>
</dbReference>
<feature type="transmembrane region" description="Helical" evidence="6">
    <location>
        <begin position="98"/>
        <end position="119"/>
    </location>
</feature>
<evidence type="ECO:0000256" key="1">
    <source>
        <dbReference type="ARBA" id="ARBA00004651"/>
    </source>
</evidence>
<proteinExistence type="predicted"/>
<evidence type="ECO:0000259" key="7">
    <source>
        <dbReference type="Pfam" id="PF09924"/>
    </source>
</evidence>
<dbReference type="GO" id="GO:0006629">
    <property type="term" value="P:lipid metabolic process"/>
    <property type="evidence" value="ECO:0007669"/>
    <property type="project" value="UniProtKB-KW"/>
</dbReference>
<comment type="caution">
    <text evidence="8">The sequence shown here is derived from an EMBL/GenBank/DDBJ whole genome shotgun (WGS) entry which is preliminary data.</text>
</comment>
<keyword evidence="4 6" id="KW-1133">Transmembrane helix</keyword>
<dbReference type="PANTHER" id="PTHR34697:SF2">
    <property type="entry name" value="PHOSPHATIDYLGLYCEROL LYSYLTRANSFERASE"/>
    <property type="match status" value="1"/>
</dbReference>
<feature type="domain" description="Phosphatidylglycerol lysyltransferase C-terminal" evidence="7">
    <location>
        <begin position="529"/>
        <end position="825"/>
    </location>
</feature>
<name>A0AAW9K4I0_CARML</name>
<dbReference type="SUPFAM" id="SSF55729">
    <property type="entry name" value="Acyl-CoA N-acyltransferases (Nat)"/>
    <property type="match status" value="1"/>
</dbReference>
<protein>
    <submittedName>
        <fullName evidence="8">Bifunctional lysylphosphatidylglycerol flippase/synthetase MprF</fullName>
    </submittedName>
</protein>
<feature type="transmembrane region" description="Helical" evidence="6">
    <location>
        <begin position="21"/>
        <end position="39"/>
    </location>
</feature>
<dbReference type="AlphaFoldDB" id="A0AAW9K4I0"/>
<feature type="transmembrane region" description="Helical" evidence="6">
    <location>
        <begin position="131"/>
        <end position="157"/>
    </location>
</feature>
<keyword evidence="2" id="KW-1003">Cell membrane</keyword>
<feature type="transmembrane region" description="Helical" evidence="6">
    <location>
        <begin position="240"/>
        <end position="266"/>
    </location>
</feature>
<dbReference type="GO" id="GO:0046677">
    <property type="term" value="P:response to antibiotic"/>
    <property type="evidence" value="ECO:0007669"/>
    <property type="project" value="UniProtKB-KW"/>
</dbReference>